<dbReference type="AlphaFoldDB" id="A0A087MI88"/>
<reference evidence="2" key="1">
    <citation type="submission" date="2013-08" db="EMBL/GenBank/DDBJ databases">
        <title>Genome sequencing of Arenimonas donghaensis.</title>
        <authorList>
            <person name="Chen F."/>
            <person name="Wang G."/>
        </authorList>
    </citation>
    <scope>NUCLEOTIDE SEQUENCE [LARGE SCALE GENOMIC DNA]</scope>
    <source>
        <strain evidence="2">HO3-R19</strain>
    </source>
</reference>
<evidence type="ECO:0000313" key="1">
    <source>
        <dbReference type="EMBL" id="KFL36591.1"/>
    </source>
</evidence>
<evidence type="ECO:0000313" key="2">
    <source>
        <dbReference type="Proteomes" id="UP000029085"/>
    </source>
</evidence>
<dbReference type="PANTHER" id="PTHR37943:SF1">
    <property type="entry name" value="PROTEIN VES"/>
    <property type="match status" value="1"/>
</dbReference>
<comment type="caution">
    <text evidence="1">The sequence shown here is derived from an EMBL/GenBank/DDBJ whole genome shotgun (WGS) entry which is preliminary data.</text>
</comment>
<dbReference type="CDD" id="cd20293">
    <property type="entry name" value="cupin_HutD_N"/>
    <property type="match status" value="1"/>
</dbReference>
<dbReference type="Gene3D" id="2.60.120.10">
    <property type="entry name" value="Jelly Rolls"/>
    <property type="match status" value="1"/>
</dbReference>
<dbReference type="InterPro" id="IPR014710">
    <property type="entry name" value="RmlC-like_jellyroll"/>
</dbReference>
<name>A0A087MI88_9GAMM</name>
<dbReference type="Pfam" id="PF05962">
    <property type="entry name" value="HutD"/>
    <property type="match status" value="1"/>
</dbReference>
<proteinExistence type="predicted"/>
<evidence type="ECO:0008006" key="3">
    <source>
        <dbReference type="Google" id="ProtNLM"/>
    </source>
</evidence>
<sequence length="197" mass="22626">MRLLHLPAHEYRRERWRNERGWTREIHRHPEGSTDWVWRASIAEIDQDAPFSAFPGFDRELVLMAGEGMHLHFEDGDSTTLLPPHDKIRFAGERPLRAELIAGPTHDFNLIWRREALEATVLHRPLVGPMVFFGEAGTTWLVHLLRGQAWFKDLARPLRLERSDSVLLLPDDEGPSRLILDGGGELLLAKLQSRPAL</sequence>
<dbReference type="PANTHER" id="PTHR37943">
    <property type="entry name" value="PROTEIN VES"/>
    <property type="match status" value="1"/>
</dbReference>
<reference evidence="1 2" key="2">
    <citation type="journal article" date="2015" name="Stand. Genomic Sci.">
        <title>High quality draft genomic sequence of Arenimonas donghaensis DSM 18148(T).</title>
        <authorList>
            <person name="Chen F."/>
            <person name="Wang H."/>
            <person name="Cao Y."/>
            <person name="Li X."/>
            <person name="Wang G."/>
        </authorList>
    </citation>
    <scope>NUCLEOTIDE SEQUENCE [LARGE SCALE GENOMIC DNA]</scope>
    <source>
        <strain evidence="1 2">HO3-R19</strain>
    </source>
</reference>
<dbReference type="STRING" id="1121014.N788_02995"/>
<protein>
    <recommendedName>
        <fullName evidence="3">HutD-family protein</fullName>
    </recommendedName>
</protein>
<dbReference type="RefSeq" id="WP_034222669.1">
    <property type="nucleotide sequence ID" value="NZ_AVCJ01000012.1"/>
</dbReference>
<accession>A0A087MI88</accession>
<keyword evidence="2" id="KW-1185">Reference proteome</keyword>
<dbReference type="OrthoDB" id="9800082at2"/>
<dbReference type="SUPFAM" id="SSF51182">
    <property type="entry name" value="RmlC-like cupins"/>
    <property type="match status" value="1"/>
</dbReference>
<dbReference type="InterPro" id="IPR011051">
    <property type="entry name" value="RmlC_Cupin_sf"/>
</dbReference>
<dbReference type="InterPro" id="IPR010282">
    <property type="entry name" value="Uncharacterised_HutD/Ves"/>
</dbReference>
<organism evidence="1 2">
    <name type="scientific">Arenimonas donghaensis DSM 18148 = HO3-R19</name>
    <dbReference type="NCBI Taxonomy" id="1121014"/>
    <lineage>
        <taxon>Bacteria</taxon>
        <taxon>Pseudomonadati</taxon>
        <taxon>Pseudomonadota</taxon>
        <taxon>Gammaproteobacteria</taxon>
        <taxon>Lysobacterales</taxon>
        <taxon>Lysobacteraceae</taxon>
        <taxon>Arenimonas</taxon>
    </lineage>
</organism>
<dbReference type="Proteomes" id="UP000029085">
    <property type="component" value="Unassembled WGS sequence"/>
</dbReference>
<dbReference type="EMBL" id="AVCJ01000012">
    <property type="protein sequence ID" value="KFL36591.1"/>
    <property type="molecule type" value="Genomic_DNA"/>
</dbReference>
<gene>
    <name evidence="1" type="ORF">N788_02995</name>
</gene>
<dbReference type="PATRIC" id="fig|1121014.3.peg.1277"/>